<evidence type="ECO:0000256" key="3">
    <source>
        <dbReference type="ARBA" id="ARBA00022827"/>
    </source>
</evidence>
<dbReference type="Proteomes" id="UP000652074">
    <property type="component" value="Unassembled WGS sequence"/>
</dbReference>
<evidence type="ECO:0000313" key="6">
    <source>
        <dbReference type="EMBL" id="NMF88257.1"/>
    </source>
</evidence>
<dbReference type="InterPro" id="IPR016169">
    <property type="entry name" value="FAD-bd_PCMH_sub2"/>
</dbReference>
<dbReference type="InterPro" id="IPR016171">
    <property type="entry name" value="Vanillyl_alc_oxidase_C-sub2"/>
</dbReference>
<feature type="domain" description="FAD-binding PCMH-type" evidence="5">
    <location>
        <begin position="49"/>
        <end position="242"/>
    </location>
</feature>
<dbReference type="PANTHER" id="PTHR11748">
    <property type="entry name" value="D-LACTATE DEHYDROGENASE"/>
    <property type="match status" value="1"/>
</dbReference>
<dbReference type="InterPro" id="IPR016170">
    <property type="entry name" value="Cytok_DH_C_sf"/>
</dbReference>
<evidence type="ECO:0000256" key="1">
    <source>
        <dbReference type="ARBA" id="ARBA00001974"/>
    </source>
</evidence>
<accession>A0ABX1MT00</accession>
<dbReference type="InterPro" id="IPR016164">
    <property type="entry name" value="FAD-linked_Oxase-like_C"/>
</dbReference>
<dbReference type="InterPro" id="IPR006094">
    <property type="entry name" value="Oxid_FAD_bind_N"/>
</dbReference>
<dbReference type="Gene3D" id="3.30.465.10">
    <property type="match status" value="1"/>
</dbReference>
<keyword evidence="7" id="KW-1185">Reference proteome</keyword>
<reference evidence="6 7" key="1">
    <citation type="submission" date="2019-12" db="EMBL/GenBank/DDBJ databases">
        <title>Comparative genomics gives insights into the taxonomy of the Azoarcus-Aromatoleum group and reveals separate origins of nif in the plant-associated Azoarcus and non-plant-associated Aromatoleum sub-groups.</title>
        <authorList>
            <person name="Lafos M."/>
            <person name="Maluk M."/>
            <person name="Batista M."/>
            <person name="Junghare M."/>
            <person name="Carmona M."/>
            <person name="Faoro H."/>
            <person name="Cruz L.M."/>
            <person name="Battistoni F."/>
            <person name="De Souza E."/>
            <person name="Pedrosa F."/>
            <person name="Chen W.-M."/>
            <person name="Poole P.S."/>
            <person name="Dixon R.A."/>
            <person name="James E.K."/>
        </authorList>
    </citation>
    <scope>NUCLEOTIDE SEQUENCE [LARGE SCALE GENOMIC DNA]</scope>
    <source>
        <strain evidence="6 7">ToN1</strain>
    </source>
</reference>
<evidence type="ECO:0000256" key="4">
    <source>
        <dbReference type="ARBA" id="ARBA00023002"/>
    </source>
</evidence>
<dbReference type="RefSeq" id="WP_169205685.1">
    <property type="nucleotide sequence ID" value="NZ_CP059560.1"/>
</dbReference>
<comment type="caution">
    <text evidence="6">The sequence shown here is derived from an EMBL/GenBank/DDBJ whole genome shotgun (WGS) entry which is preliminary data.</text>
</comment>
<dbReference type="EMBL" id="WTVR01000011">
    <property type="protein sequence ID" value="NMF88257.1"/>
    <property type="molecule type" value="Genomic_DNA"/>
</dbReference>
<dbReference type="PROSITE" id="PS51387">
    <property type="entry name" value="FAD_PCMH"/>
    <property type="match status" value="1"/>
</dbReference>
<keyword evidence="3" id="KW-0274">FAD</keyword>
<evidence type="ECO:0000313" key="7">
    <source>
        <dbReference type="Proteomes" id="UP000652074"/>
    </source>
</evidence>
<dbReference type="Gene3D" id="3.40.462.10">
    <property type="entry name" value="FAD-linked oxidases, C-terminal domain"/>
    <property type="match status" value="1"/>
</dbReference>
<dbReference type="SUPFAM" id="SSF56176">
    <property type="entry name" value="FAD-binding/transporter-associated domain-like"/>
    <property type="match status" value="1"/>
</dbReference>
<dbReference type="SUPFAM" id="SSF55103">
    <property type="entry name" value="FAD-linked oxidases, C-terminal domain"/>
    <property type="match status" value="1"/>
</dbReference>
<keyword evidence="2" id="KW-0285">Flavoprotein</keyword>
<evidence type="ECO:0000256" key="2">
    <source>
        <dbReference type="ARBA" id="ARBA00022630"/>
    </source>
</evidence>
<dbReference type="InterPro" id="IPR004113">
    <property type="entry name" value="FAD-bd_oxidored_4_C"/>
</dbReference>
<dbReference type="Gene3D" id="1.10.45.10">
    <property type="entry name" value="Vanillyl-alcohol Oxidase, Chain A, domain 4"/>
    <property type="match status" value="1"/>
</dbReference>
<gene>
    <name evidence="6" type="ORF">GPA26_07140</name>
</gene>
<name>A0ABX1MT00_9RHOO</name>
<evidence type="ECO:0000259" key="5">
    <source>
        <dbReference type="PROSITE" id="PS51387"/>
    </source>
</evidence>
<comment type="cofactor">
    <cofactor evidence="1">
        <name>FAD</name>
        <dbReference type="ChEBI" id="CHEBI:57692"/>
    </cofactor>
</comment>
<proteinExistence type="predicted"/>
<dbReference type="Pfam" id="PF01565">
    <property type="entry name" value="FAD_binding_4"/>
    <property type="match status" value="1"/>
</dbReference>
<dbReference type="PANTHER" id="PTHR11748:SF114">
    <property type="entry name" value="ARYL-ALCOHOL OXIDASE VANILLYL-ALCOHOL OXIDASE (AFU_ORTHOLOGUE AFUA_3G09500)-RELATED"/>
    <property type="match status" value="1"/>
</dbReference>
<protein>
    <submittedName>
        <fullName evidence="6">FAD-binding protein</fullName>
    </submittedName>
</protein>
<organism evidence="6 7">
    <name type="scientific">Aromatoleum petrolei</name>
    <dbReference type="NCBI Taxonomy" id="76116"/>
    <lineage>
        <taxon>Bacteria</taxon>
        <taxon>Pseudomonadati</taxon>
        <taxon>Pseudomonadota</taxon>
        <taxon>Betaproteobacteria</taxon>
        <taxon>Rhodocyclales</taxon>
        <taxon>Rhodocyclaceae</taxon>
        <taxon>Aromatoleum</taxon>
    </lineage>
</organism>
<dbReference type="Pfam" id="PF02913">
    <property type="entry name" value="FAD-oxidase_C"/>
    <property type="match status" value="1"/>
</dbReference>
<dbReference type="InterPro" id="IPR016167">
    <property type="entry name" value="FAD-bd_PCMH_sub1"/>
</dbReference>
<dbReference type="Gene3D" id="3.30.43.10">
    <property type="entry name" value="Uridine Diphospho-n-acetylenolpyruvylglucosamine Reductase, domain 2"/>
    <property type="match status" value="1"/>
</dbReference>
<keyword evidence="4" id="KW-0560">Oxidoreductase</keyword>
<dbReference type="InterPro" id="IPR016166">
    <property type="entry name" value="FAD-bd_PCMH"/>
</dbReference>
<dbReference type="InterPro" id="IPR036318">
    <property type="entry name" value="FAD-bd_PCMH-like_sf"/>
</dbReference>
<sequence length="517" mass="57389">MVSKSKAKVLPKGVSAADFDKAVREIRAIVGDEHVVVDEDKLAPYRKIMMPVPDDQHELSASVMPDGVEEIQRIMKVANKYRIPVYPVSTGKNLGYGSAAPVQRGQIVMDLRRMNRIIEVDPELCTALVEPGVTYQQLYDYLQEHKLPLWFSCPAPSAIAGPVGNMVDRGVGYTPYGEHFMFSCGMEVVLADGQVLRTGMGAMPNSNTWQVFKWGYGPTLDGMFTQSNYGVVTKMGMWLMPAPPDFRPFCIQYPDEADITKIVEALRPLRIAMVIPNAVVIAHTLWEAPCTPVKRADYYTGPGAIPDEAVKRIQKDHNIGAWNVYAGLYGTKETNDANWKIIEAVAAGTGGKIITQEASKGSQALEYRFDLMKGKPNLGEFGLYNWRGGGGSIWFAPVSQAKGAETLKQMQMAKTILGKYGFDYVGEFIVGWRDMHHVIDLLYDRSNPEQMEKAYACYDELLHTFAKEGYGMYRANTAFAEKVAATYGPVKRDIEKRLKKALDPNNIIAPGRCGISL</sequence>